<gene>
    <name evidence="1" type="ORF">SAMN05216216_1142</name>
</gene>
<dbReference type="AlphaFoldDB" id="A0A1G9FTY0"/>
<keyword evidence="2" id="KW-1185">Reference proteome</keyword>
<dbReference type="EMBL" id="FNFY01000014">
    <property type="protein sequence ID" value="SDK91886.1"/>
    <property type="molecule type" value="Genomic_DNA"/>
</dbReference>
<proteinExistence type="predicted"/>
<accession>A0A1G9FTY0</accession>
<protein>
    <submittedName>
        <fullName evidence="1">Uncharacterized protein</fullName>
    </submittedName>
</protein>
<evidence type="ECO:0000313" key="1">
    <source>
        <dbReference type="EMBL" id="SDK91886.1"/>
    </source>
</evidence>
<reference evidence="2" key="1">
    <citation type="submission" date="2016-10" db="EMBL/GenBank/DDBJ databases">
        <authorList>
            <person name="Varghese N."/>
            <person name="Submissions S."/>
        </authorList>
    </citation>
    <scope>NUCLEOTIDE SEQUENCE [LARGE SCALE GENOMIC DNA]</scope>
    <source>
        <strain evidence="2">CGMCC 1.8895</strain>
    </source>
</reference>
<dbReference type="Proteomes" id="UP000199008">
    <property type="component" value="Unassembled WGS sequence"/>
</dbReference>
<name>A0A1G9FTY0_9BACL</name>
<organism evidence="1 2">
    <name type="scientific">Lacicoccus qingdaonensis</name>
    <dbReference type="NCBI Taxonomy" id="576118"/>
    <lineage>
        <taxon>Bacteria</taxon>
        <taxon>Bacillati</taxon>
        <taxon>Bacillota</taxon>
        <taxon>Bacilli</taxon>
        <taxon>Bacillales</taxon>
        <taxon>Salinicoccaceae</taxon>
        <taxon>Lacicoccus</taxon>
    </lineage>
</organism>
<sequence>MKFIRMARGAVLKCSSTTRGDSSCPLDPFKSMALLSRVIPEYPSRKTDKKKDYKTYYTRGSAQKVKHNETEQIKIYSPIIDYYLYLKDIEEEESYERIAAGKVLLEMADMSLYR</sequence>
<evidence type="ECO:0000313" key="2">
    <source>
        <dbReference type="Proteomes" id="UP000199008"/>
    </source>
</evidence>